<dbReference type="Proteomes" id="UP001055072">
    <property type="component" value="Unassembled WGS sequence"/>
</dbReference>
<name>A0ACB8UA21_9APHY</name>
<protein>
    <submittedName>
        <fullName evidence="1">Uncharacterized protein</fullName>
    </submittedName>
</protein>
<gene>
    <name evidence="1" type="ORF">BDY19DRAFT_991689</name>
</gene>
<comment type="caution">
    <text evidence="1">The sequence shown here is derived from an EMBL/GenBank/DDBJ whole genome shotgun (WGS) entry which is preliminary data.</text>
</comment>
<organism evidence="1 2">
    <name type="scientific">Irpex rosettiformis</name>
    <dbReference type="NCBI Taxonomy" id="378272"/>
    <lineage>
        <taxon>Eukaryota</taxon>
        <taxon>Fungi</taxon>
        <taxon>Dikarya</taxon>
        <taxon>Basidiomycota</taxon>
        <taxon>Agaricomycotina</taxon>
        <taxon>Agaricomycetes</taxon>
        <taxon>Polyporales</taxon>
        <taxon>Irpicaceae</taxon>
        <taxon>Irpex</taxon>
    </lineage>
</organism>
<keyword evidence="2" id="KW-1185">Reference proteome</keyword>
<dbReference type="EMBL" id="MU274906">
    <property type="protein sequence ID" value="KAI0091110.1"/>
    <property type="molecule type" value="Genomic_DNA"/>
</dbReference>
<reference evidence="1" key="1">
    <citation type="journal article" date="2021" name="Environ. Microbiol.">
        <title>Gene family expansions and transcriptome signatures uncover fungal adaptations to wood decay.</title>
        <authorList>
            <person name="Hage H."/>
            <person name="Miyauchi S."/>
            <person name="Viragh M."/>
            <person name="Drula E."/>
            <person name="Min B."/>
            <person name="Chaduli D."/>
            <person name="Navarro D."/>
            <person name="Favel A."/>
            <person name="Norest M."/>
            <person name="Lesage-Meessen L."/>
            <person name="Balint B."/>
            <person name="Merenyi Z."/>
            <person name="de Eugenio L."/>
            <person name="Morin E."/>
            <person name="Martinez A.T."/>
            <person name="Baldrian P."/>
            <person name="Stursova M."/>
            <person name="Martinez M.J."/>
            <person name="Novotny C."/>
            <person name="Magnuson J.K."/>
            <person name="Spatafora J.W."/>
            <person name="Maurice S."/>
            <person name="Pangilinan J."/>
            <person name="Andreopoulos W."/>
            <person name="LaButti K."/>
            <person name="Hundley H."/>
            <person name="Na H."/>
            <person name="Kuo A."/>
            <person name="Barry K."/>
            <person name="Lipzen A."/>
            <person name="Henrissat B."/>
            <person name="Riley R."/>
            <person name="Ahrendt S."/>
            <person name="Nagy L.G."/>
            <person name="Grigoriev I.V."/>
            <person name="Martin F."/>
            <person name="Rosso M.N."/>
        </authorList>
    </citation>
    <scope>NUCLEOTIDE SEQUENCE</scope>
    <source>
        <strain evidence="1">CBS 384.51</strain>
    </source>
</reference>
<evidence type="ECO:0000313" key="1">
    <source>
        <dbReference type="EMBL" id="KAI0091110.1"/>
    </source>
</evidence>
<sequence>MLSSLIPLTTILLTNWGRLLVQLLAVFGAVPLLCSTQARRLAETVLPRTAYMLFITPPANFPALFTNLQTTYITLRKQCIAEHTLLENMVDFEFVAGQLGDAISKRNQFVEALRMTKLLDDISGKYYQLRKALEGYHSVVDLRYCQMMYHGDGALLRLRALIGLPEVAVWVDGEESPETGRILDRTFKSMLKKHRDSMAAILQHRNRCWNIFHDINKDLAALQCLVTEKNPSLHRKYNVDILANLWESLEMFTELANDEYTTTPDLSIIISERERMSAHLLAGKSILDEANSCIDRLWQEKLATGIFYENQLDSITQGVKVMRDARDGVAIAEFPLAQAAGPDILMSLPTVDHPMAFAGRDMPVVDYSLTRTPSPRASPLRRHYTMM</sequence>
<proteinExistence type="predicted"/>
<evidence type="ECO:0000313" key="2">
    <source>
        <dbReference type="Proteomes" id="UP001055072"/>
    </source>
</evidence>
<accession>A0ACB8UA21</accession>